<dbReference type="AlphaFoldDB" id="A0AAV7N036"/>
<sequence length="306" mass="34334">MLENVRTVATLRRLILPAAKTMQFCWCQPTHTPRTALKCWAPSAAPQSGVLCVSTAMLEQHRWSKEEQSHGAAALATYLYPLVETRQWLFSAGRPGRQRNGLTEAWYWEVRPMAHEQQNATPTQHYEGNLLLGEAEHYQRKLSSTEVGHTLLTGVGSSETGRAAFGLCWDVPTQGVLHVVMGKTNKVPQKLQFDLLKTSKAREGEAASTGDIAWVSVAEVDMDLKQILMVMQQNLTKINCKIDAFTFYMDRMTQRLAKHAEDLGIAERRVSEIEDELVLAAAAQKKMDQILLMLQAKAEDLEARSR</sequence>
<organism evidence="2 3">
    <name type="scientific">Pleurodeles waltl</name>
    <name type="common">Iberian ribbed newt</name>
    <dbReference type="NCBI Taxonomy" id="8319"/>
    <lineage>
        <taxon>Eukaryota</taxon>
        <taxon>Metazoa</taxon>
        <taxon>Chordata</taxon>
        <taxon>Craniata</taxon>
        <taxon>Vertebrata</taxon>
        <taxon>Euteleostomi</taxon>
        <taxon>Amphibia</taxon>
        <taxon>Batrachia</taxon>
        <taxon>Caudata</taxon>
        <taxon>Salamandroidea</taxon>
        <taxon>Salamandridae</taxon>
        <taxon>Pleurodelinae</taxon>
        <taxon>Pleurodeles</taxon>
    </lineage>
</organism>
<name>A0AAV7N036_PLEWA</name>
<accession>A0AAV7N036</accession>
<keyword evidence="3" id="KW-1185">Reference proteome</keyword>
<dbReference type="EMBL" id="JANPWB010000013">
    <property type="protein sequence ID" value="KAJ1107643.1"/>
    <property type="molecule type" value="Genomic_DNA"/>
</dbReference>
<evidence type="ECO:0000313" key="2">
    <source>
        <dbReference type="EMBL" id="KAJ1107643.1"/>
    </source>
</evidence>
<comment type="caution">
    <text evidence="2">The sequence shown here is derived from an EMBL/GenBank/DDBJ whole genome shotgun (WGS) entry which is preliminary data.</text>
</comment>
<protein>
    <submittedName>
        <fullName evidence="2">Uncharacterized protein</fullName>
    </submittedName>
</protein>
<evidence type="ECO:0000313" key="3">
    <source>
        <dbReference type="Proteomes" id="UP001066276"/>
    </source>
</evidence>
<feature type="coiled-coil region" evidence="1">
    <location>
        <begin position="249"/>
        <end position="276"/>
    </location>
</feature>
<gene>
    <name evidence="2" type="ORF">NDU88_005033</name>
</gene>
<evidence type="ECO:0000256" key="1">
    <source>
        <dbReference type="SAM" id="Coils"/>
    </source>
</evidence>
<dbReference type="Proteomes" id="UP001066276">
    <property type="component" value="Chromosome 9"/>
</dbReference>
<keyword evidence="1" id="KW-0175">Coiled coil</keyword>
<proteinExistence type="predicted"/>
<reference evidence="2" key="1">
    <citation type="journal article" date="2022" name="bioRxiv">
        <title>Sequencing and chromosome-scale assembly of the giantPleurodeles waltlgenome.</title>
        <authorList>
            <person name="Brown T."/>
            <person name="Elewa A."/>
            <person name="Iarovenko S."/>
            <person name="Subramanian E."/>
            <person name="Araus A.J."/>
            <person name="Petzold A."/>
            <person name="Susuki M."/>
            <person name="Suzuki K.-i.T."/>
            <person name="Hayashi T."/>
            <person name="Toyoda A."/>
            <person name="Oliveira C."/>
            <person name="Osipova E."/>
            <person name="Leigh N.D."/>
            <person name="Simon A."/>
            <person name="Yun M.H."/>
        </authorList>
    </citation>
    <scope>NUCLEOTIDE SEQUENCE</scope>
    <source>
        <strain evidence="2">20211129_DDA</strain>
        <tissue evidence="2">Liver</tissue>
    </source>
</reference>